<reference evidence="22" key="2">
    <citation type="submission" date="2025-09" db="UniProtKB">
        <authorList>
            <consortium name="Ensembl"/>
        </authorList>
    </citation>
    <scope>IDENTIFICATION</scope>
</reference>
<dbReference type="CDD" id="cd02510">
    <property type="entry name" value="pp-GalNAc-T"/>
    <property type="match status" value="1"/>
</dbReference>
<feature type="domain" description="Glycosyltransferase 2-like" evidence="21">
    <location>
        <begin position="128"/>
        <end position="306"/>
    </location>
</feature>
<evidence type="ECO:0000256" key="16">
    <source>
        <dbReference type="ARBA" id="ARBA00023211"/>
    </source>
</evidence>
<evidence type="ECO:0000256" key="20">
    <source>
        <dbReference type="SAM" id="MobiDB-lite"/>
    </source>
</evidence>
<keyword evidence="13 19" id="KW-0333">Golgi apparatus</keyword>
<evidence type="ECO:0000256" key="4">
    <source>
        <dbReference type="ARBA" id="ARBA00005680"/>
    </source>
</evidence>
<dbReference type="GO" id="GO:0004653">
    <property type="term" value="F:polypeptide N-acetylgalactosaminyltransferase activity"/>
    <property type="evidence" value="ECO:0007669"/>
    <property type="project" value="UniProtKB-EC"/>
</dbReference>
<comment type="subcellular location">
    <subcellularLocation>
        <location evidence="2 19">Golgi apparatus membrane</location>
        <topology evidence="2 19">Single-pass type II membrane protein</topology>
    </subcellularLocation>
</comment>
<feature type="region of interest" description="Disordered" evidence="20">
    <location>
        <begin position="32"/>
        <end position="53"/>
    </location>
</feature>
<dbReference type="AlphaFoldDB" id="A0A3Q3XRQ6"/>
<evidence type="ECO:0000256" key="7">
    <source>
        <dbReference type="ARBA" id="ARBA00022679"/>
    </source>
</evidence>
<comment type="catalytic activity">
    <reaction evidence="18">
        <text>L-seryl-[protein] + UDP-N-acetyl-alpha-D-galactosamine = a 3-O-[N-acetyl-alpha-D-galactosaminyl]-L-seryl-[protein] + UDP + H(+)</text>
        <dbReference type="Rhea" id="RHEA:23956"/>
        <dbReference type="Rhea" id="RHEA-COMP:9863"/>
        <dbReference type="Rhea" id="RHEA-COMP:12788"/>
        <dbReference type="ChEBI" id="CHEBI:15378"/>
        <dbReference type="ChEBI" id="CHEBI:29999"/>
        <dbReference type="ChEBI" id="CHEBI:53604"/>
        <dbReference type="ChEBI" id="CHEBI:58223"/>
        <dbReference type="ChEBI" id="CHEBI:67138"/>
        <dbReference type="EC" id="2.4.1.41"/>
    </reaction>
</comment>
<evidence type="ECO:0000256" key="15">
    <source>
        <dbReference type="ARBA" id="ARBA00023157"/>
    </source>
</evidence>
<dbReference type="Pfam" id="PF00535">
    <property type="entry name" value="Glycos_transf_2"/>
    <property type="match status" value="1"/>
</dbReference>
<dbReference type="InterPro" id="IPR029044">
    <property type="entry name" value="Nucleotide-diphossugar_trans"/>
</dbReference>
<protein>
    <recommendedName>
        <fullName evidence="5 19">Polypeptide N-acetylgalactosaminyltransferase</fullName>
        <ecNumber evidence="19">2.4.1.-</ecNumber>
    </recommendedName>
    <alternativeName>
        <fullName evidence="19">Protein-UDP acetylgalactosaminyltransferase</fullName>
    </alternativeName>
</protein>
<evidence type="ECO:0000256" key="13">
    <source>
        <dbReference type="ARBA" id="ARBA00023034"/>
    </source>
</evidence>
<dbReference type="Gene3D" id="2.80.10.50">
    <property type="match status" value="1"/>
</dbReference>
<dbReference type="EC" id="2.4.1.-" evidence="19"/>
<evidence type="ECO:0000256" key="3">
    <source>
        <dbReference type="ARBA" id="ARBA00004922"/>
    </source>
</evidence>
<keyword evidence="7 19" id="KW-0808">Transferase</keyword>
<dbReference type="Gene3D" id="3.90.550.10">
    <property type="entry name" value="Spore Coat Polysaccharide Biosynthesis Protein SpsA, Chain A"/>
    <property type="match status" value="1"/>
</dbReference>
<comment type="pathway">
    <text evidence="3 19">Protein modification; protein glycosylation.</text>
</comment>
<organism evidence="22 23">
    <name type="scientific">Mola mola</name>
    <name type="common">Ocean sunfish</name>
    <name type="synonym">Tetraodon mola</name>
    <dbReference type="NCBI Taxonomy" id="94237"/>
    <lineage>
        <taxon>Eukaryota</taxon>
        <taxon>Metazoa</taxon>
        <taxon>Chordata</taxon>
        <taxon>Craniata</taxon>
        <taxon>Vertebrata</taxon>
        <taxon>Euteleostomi</taxon>
        <taxon>Actinopterygii</taxon>
        <taxon>Neopterygii</taxon>
        <taxon>Teleostei</taxon>
        <taxon>Neoteleostei</taxon>
        <taxon>Acanthomorphata</taxon>
        <taxon>Eupercaria</taxon>
        <taxon>Tetraodontiformes</taxon>
        <taxon>Molidae</taxon>
        <taxon>Mola</taxon>
    </lineage>
</organism>
<dbReference type="GO" id="GO:0046872">
    <property type="term" value="F:metal ion binding"/>
    <property type="evidence" value="ECO:0007669"/>
    <property type="project" value="UniProtKB-KW"/>
</dbReference>
<proteinExistence type="inferred from homology"/>
<evidence type="ECO:0000256" key="10">
    <source>
        <dbReference type="ARBA" id="ARBA00022734"/>
    </source>
</evidence>
<name>A0A3Q3XRQ6_MOLML</name>
<keyword evidence="10 19" id="KW-0430">Lectin</keyword>
<keyword evidence="11" id="KW-0735">Signal-anchor</keyword>
<dbReference type="FunFam" id="3.90.550.10:FF:000020">
    <property type="entry name" value="Polypeptide N-acetylgalactosaminyltransferase"/>
    <property type="match status" value="1"/>
</dbReference>
<comment type="similarity">
    <text evidence="4 19">Belongs to the glycosyltransferase 2 family. GalNAc-T subfamily.</text>
</comment>
<keyword evidence="16 19" id="KW-0464">Manganese</keyword>
<comment type="cofactor">
    <cofactor evidence="1 19">
        <name>Mn(2+)</name>
        <dbReference type="ChEBI" id="CHEBI:29035"/>
    </cofactor>
</comment>
<comment type="catalytic activity">
    <reaction evidence="17">
        <text>L-threonyl-[protein] + UDP-N-acetyl-alpha-D-galactosamine = a 3-O-[N-acetyl-alpha-D-galactosaminyl]-L-threonyl-[protein] + UDP + H(+)</text>
        <dbReference type="Rhea" id="RHEA:52424"/>
        <dbReference type="Rhea" id="RHEA-COMP:11060"/>
        <dbReference type="Rhea" id="RHEA-COMP:11689"/>
        <dbReference type="ChEBI" id="CHEBI:15378"/>
        <dbReference type="ChEBI" id="CHEBI:30013"/>
        <dbReference type="ChEBI" id="CHEBI:58223"/>
        <dbReference type="ChEBI" id="CHEBI:67138"/>
        <dbReference type="ChEBI" id="CHEBI:87075"/>
        <dbReference type="EC" id="2.4.1.41"/>
    </reaction>
</comment>
<dbReference type="SUPFAM" id="SSF50370">
    <property type="entry name" value="Ricin B-like lectins"/>
    <property type="match status" value="1"/>
</dbReference>
<dbReference type="PANTHER" id="PTHR11675">
    <property type="entry name" value="N-ACETYLGALACTOSAMINYLTRANSFERASE"/>
    <property type="match status" value="1"/>
</dbReference>
<feature type="transmembrane region" description="Helical" evidence="19">
    <location>
        <begin position="7"/>
        <end position="25"/>
    </location>
</feature>
<dbReference type="Ensembl" id="ENSMMOT00000028948.1">
    <property type="protein sequence ID" value="ENSMMOP00000028466.1"/>
    <property type="gene ID" value="ENSMMOG00000021500.1"/>
</dbReference>
<accession>A0A3Q3XRQ6</accession>
<evidence type="ECO:0000259" key="21">
    <source>
        <dbReference type="Pfam" id="PF00535"/>
    </source>
</evidence>
<keyword evidence="15 19" id="KW-1015">Disulfide bond</keyword>
<evidence type="ECO:0000313" key="23">
    <source>
        <dbReference type="Proteomes" id="UP000261620"/>
    </source>
</evidence>
<sequence length="489" mass="55774">MRRIRANAIAILTVAWILGTFYYLWQDNKPQSTSSASQSRGKGHGQKVSPGRLEIHRDDRTIPLILLGTFDEKSYLAGKQLKPGDDPYRDHAFNVQESDRLGSERAIRDTRHYRCASLNYDADLPSTSIIITFHNEARSTLLRTIKSVLMRSPPSLIQEIILIDDFSSDPEDCQLLAQIPKVRCLRNGRREGLIRSRVRGANAASASILTFLDSHCEVNTDWLQPMIQRVKEDHTRVVSPIIDVISLENFAYLAASADLRGGFDWSLHFKWEQIPIEQKMARSDPTQPIRTPVIAGGIFVMDKSWFNHLGQYDTHMDIWGGENFELSFRVWMCGGSLEILPCSRVGHVFRKRHPYDFPEGNALTYIKNTRRAAEVWMDEYKQYYYSARPSAQGKTFGSIADRVALRKRLNCKPFRWYMENVYPELRERVTVKQTDSVFSPPQKWKPKGSALQHLVSGLCLDGPTPTGSLVVSQCRPQAASQSWEPQIIS</sequence>
<evidence type="ECO:0000313" key="22">
    <source>
        <dbReference type="Ensembl" id="ENSMMOP00000028466.1"/>
    </source>
</evidence>
<evidence type="ECO:0000256" key="8">
    <source>
        <dbReference type="ARBA" id="ARBA00022692"/>
    </source>
</evidence>
<evidence type="ECO:0000256" key="6">
    <source>
        <dbReference type="ARBA" id="ARBA00022676"/>
    </source>
</evidence>
<evidence type="ECO:0000256" key="2">
    <source>
        <dbReference type="ARBA" id="ARBA00004323"/>
    </source>
</evidence>
<evidence type="ECO:0000256" key="12">
    <source>
        <dbReference type="ARBA" id="ARBA00022989"/>
    </source>
</evidence>
<dbReference type="SUPFAM" id="SSF53448">
    <property type="entry name" value="Nucleotide-diphospho-sugar transferases"/>
    <property type="match status" value="1"/>
</dbReference>
<dbReference type="GO" id="GO:0006493">
    <property type="term" value="P:protein O-linked glycosylation"/>
    <property type="evidence" value="ECO:0007669"/>
    <property type="project" value="UniProtKB-ARBA"/>
</dbReference>
<evidence type="ECO:0000256" key="19">
    <source>
        <dbReference type="RuleBase" id="RU361242"/>
    </source>
</evidence>
<reference evidence="22" key="1">
    <citation type="submission" date="2025-08" db="UniProtKB">
        <authorList>
            <consortium name="Ensembl"/>
        </authorList>
    </citation>
    <scope>IDENTIFICATION</scope>
</reference>
<dbReference type="PANTHER" id="PTHR11675:SF3">
    <property type="entry name" value="POLYPEPTIDE N-ACETYLGALACTOSAMINYLTRANSFERASE 16"/>
    <property type="match status" value="1"/>
</dbReference>
<evidence type="ECO:0000256" key="11">
    <source>
        <dbReference type="ARBA" id="ARBA00022968"/>
    </source>
</evidence>
<evidence type="ECO:0000256" key="14">
    <source>
        <dbReference type="ARBA" id="ARBA00023136"/>
    </source>
</evidence>
<keyword evidence="14 19" id="KW-0472">Membrane</keyword>
<keyword evidence="8 19" id="KW-0812">Transmembrane</keyword>
<dbReference type="UniPathway" id="UPA00378"/>
<evidence type="ECO:0000256" key="9">
    <source>
        <dbReference type="ARBA" id="ARBA00022723"/>
    </source>
</evidence>
<dbReference type="GO" id="GO:0000139">
    <property type="term" value="C:Golgi membrane"/>
    <property type="evidence" value="ECO:0007669"/>
    <property type="project" value="UniProtKB-SubCell"/>
</dbReference>
<dbReference type="Proteomes" id="UP000261620">
    <property type="component" value="Unplaced"/>
</dbReference>
<keyword evidence="9" id="KW-0479">Metal-binding</keyword>
<dbReference type="GO" id="GO:0030246">
    <property type="term" value="F:carbohydrate binding"/>
    <property type="evidence" value="ECO:0007669"/>
    <property type="project" value="UniProtKB-KW"/>
</dbReference>
<evidence type="ECO:0000256" key="17">
    <source>
        <dbReference type="ARBA" id="ARBA00050905"/>
    </source>
</evidence>
<evidence type="ECO:0000256" key="5">
    <source>
        <dbReference type="ARBA" id="ARBA00012644"/>
    </source>
</evidence>
<evidence type="ECO:0000256" key="18">
    <source>
        <dbReference type="ARBA" id="ARBA00052209"/>
    </source>
</evidence>
<dbReference type="InterPro" id="IPR001173">
    <property type="entry name" value="Glyco_trans_2-like"/>
</dbReference>
<keyword evidence="6 19" id="KW-0328">Glycosyltransferase</keyword>
<dbReference type="InterPro" id="IPR035992">
    <property type="entry name" value="Ricin_B-like_lectins"/>
</dbReference>
<keyword evidence="23" id="KW-1185">Reference proteome</keyword>
<evidence type="ECO:0000256" key="1">
    <source>
        <dbReference type="ARBA" id="ARBA00001936"/>
    </source>
</evidence>
<keyword evidence="12 19" id="KW-1133">Transmembrane helix</keyword>
<dbReference type="InterPro" id="IPR045885">
    <property type="entry name" value="GalNAc-T"/>
</dbReference>